<keyword evidence="1" id="KW-0732">Signal</keyword>
<evidence type="ECO:0000313" key="2">
    <source>
        <dbReference type="EMBL" id="TXF87644.1"/>
    </source>
</evidence>
<protein>
    <submittedName>
        <fullName evidence="2">Uncharacterized protein</fullName>
    </submittedName>
</protein>
<name>A0A5C7FMN3_9BACT</name>
<dbReference type="Proteomes" id="UP000321907">
    <property type="component" value="Unassembled WGS sequence"/>
</dbReference>
<dbReference type="PROSITE" id="PS51257">
    <property type="entry name" value="PROKAR_LIPOPROTEIN"/>
    <property type="match status" value="1"/>
</dbReference>
<dbReference type="Gene3D" id="2.60.120.260">
    <property type="entry name" value="Galactose-binding domain-like"/>
    <property type="match status" value="1"/>
</dbReference>
<evidence type="ECO:0000256" key="1">
    <source>
        <dbReference type="SAM" id="SignalP"/>
    </source>
</evidence>
<dbReference type="RefSeq" id="WP_147932209.1">
    <property type="nucleotide sequence ID" value="NZ_VOXD01000034.1"/>
</dbReference>
<dbReference type="EMBL" id="VOXD01000034">
    <property type="protein sequence ID" value="TXF87644.1"/>
    <property type="molecule type" value="Genomic_DNA"/>
</dbReference>
<dbReference type="AlphaFoldDB" id="A0A5C7FMN3"/>
<reference evidence="2 3" key="1">
    <citation type="submission" date="2019-08" db="EMBL/GenBank/DDBJ databases">
        <title>Lewinella sp. strain SSH13 Genome sequencing and assembly.</title>
        <authorList>
            <person name="Kim I."/>
        </authorList>
    </citation>
    <scope>NUCLEOTIDE SEQUENCE [LARGE SCALE GENOMIC DNA]</scope>
    <source>
        <strain evidence="2 3">SSH13</strain>
    </source>
</reference>
<comment type="caution">
    <text evidence="2">The sequence shown here is derived from an EMBL/GenBank/DDBJ whole genome shotgun (WGS) entry which is preliminary data.</text>
</comment>
<sequence>MRPVNYSNLLLLAVLFILSGCQAGSKAETQTESSGIASYQGTASVSQGGANVLVANIYDCDRGRKAPLGTATAADGSTWTVPAEVNFDNDEFPFASDLYNPCTGVEFSNAQEALSALDGADIVEIEPDGELVTAYVFADNYFEMYINGIAAGKDNVPFTQFNSNLVRFRVNRPFTVAVKCVDWEENSGLGTEANRGNSHHPGDGGFVAVFKSADGGTVAVTDENWKAQIFYTAPIADLSCPAEQGALRLSENCSSAGAEDYALHWEVPANWYSADFDDSGWPAASTYTNDVIGVDNKPSYTNFTDIFDDQASDASFIWSANVVLDNEVIVRYTVE</sequence>
<organism evidence="2 3">
    <name type="scientific">Neolewinella aurantiaca</name>
    <dbReference type="NCBI Taxonomy" id="2602767"/>
    <lineage>
        <taxon>Bacteria</taxon>
        <taxon>Pseudomonadati</taxon>
        <taxon>Bacteroidota</taxon>
        <taxon>Saprospiria</taxon>
        <taxon>Saprospirales</taxon>
        <taxon>Lewinellaceae</taxon>
        <taxon>Neolewinella</taxon>
    </lineage>
</organism>
<feature type="signal peptide" evidence="1">
    <location>
        <begin position="1"/>
        <end position="23"/>
    </location>
</feature>
<feature type="chain" id="PRO_5022854197" evidence="1">
    <location>
        <begin position="24"/>
        <end position="335"/>
    </location>
</feature>
<dbReference type="OrthoDB" id="9797506at2"/>
<gene>
    <name evidence="2" type="ORF">FUA23_18265</name>
</gene>
<keyword evidence="3" id="KW-1185">Reference proteome</keyword>
<accession>A0A5C7FMN3</accession>
<proteinExistence type="predicted"/>
<evidence type="ECO:0000313" key="3">
    <source>
        <dbReference type="Proteomes" id="UP000321907"/>
    </source>
</evidence>